<dbReference type="Pfam" id="PF02878">
    <property type="entry name" value="PGM_PMM_I"/>
    <property type="match status" value="1"/>
</dbReference>
<dbReference type="EMBL" id="RQFP01000001">
    <property type="protein sequence ID" value="TGK96581.1"/>
    <property type="molecule type" value="Genomic_DNA"/>
</dbReference>
<dbReference type="PANTHER" id="PTHR42946">
    <property type="entry name" value="PHOSPHOHEXOSE MUTASE"/>
    <property type="match status" value="1"/>
</dbReference>
<evidence type="ECO:0000259" key="8">
    <source>
        <dbReference type="Pfam" id="PF00408"/>
    </source>
</evidence>
<dbReference type="Gene3D" id="3.30.310.50">
    <property type="entry name" value="Alpha-D-phosphohexomutase, C-terminal domain"/>
    <property type="match status" value="1"/>
</dbReference>
<dbReference type="Proteomes" id="UP000297891">
    <property type="component" value="Unassembled WGS sequence"/>
</dbReference>
<name>A0A2M9Y4J2_9LEPT</name>
<evidence type="ECO:0000259" key="10">
    <source>
        <dbReference type="Pfam" id="PF02879"/>
    </source>
</evidence>
<keyword evidence="13" id="KW-1185">Reference proteome</keyword>
<evidence type="ECO:0000256" key="2">
    <source>
        <dbReference type="ARBA" id="ARBA00010231"/>
    </source>
</evidence>
<reference evidence="12" key="1">
    <citation type="journal article" date="2019" name="PLoS Negl. Trop. Dis.">
        <title>Revisiting the worldwide diversity of Leptospira species in the environment.</title>
        <authorList>
            <person name="Vincent A.T."/>
            <person name="Schiettekatte O."/>
            <person name="Bourhy P."/>
            <person name="Veyrier F.J."/>
            <person name="Picardeau M."/>
        </authorList>
    </citation>
    <scope>NUCLEOTIDE SEQUENCE [LARGE SCALE GENOMIC DNA]</scope>
    <source>
        <strain evidence="12">201800277</strain>
    </source>
</reference>
<keyword evidence="4 7" id="KW-0479">Metal-binding</keyword>
<dbReference type="InterPro" id="IPR005841">
    <property type="entry name" value="Alpha-D-phosphohexomutase_SF"/>
</dbReference>
<feature type="domain" description="Alpha-D-phosphohexomutase alpha/beta/alpha" evidence="9">
    <location>
        <begin position="17"/>
        <end position="140"/>
    </location>
</feature>
<keyword evidence="3" id="KW-0597">Phosphoprotein</keyword>
<keyword evidence="6 12" id="KW-0413">Isomerase</keyword>
<evidence type="ECO:0000256" key="1">
    <source>
        <dbReference type="ARBA" id="ARBA00001946"/>
    </source>
</evidence>
<dbReference type="InterPro" id="IPR016055">
    <property type="entry name" value="A-D-PHexomutase_a/b/a-I/II/III"/>
</dbReference>
<feature type="domain" description="Alpha-D-phosphohexomutase alpha/beta/alpha" evidence="10">
    <location>
        <begin position="162"/>
        <end position="257"/>
    </location>
</feature>
<dbReference type="SUPFAM" id="SSF53738">
    <property type="entry name" value="Phosphoglucomutase, first 3 domains"/>
    <property type="match status" value="3"/>
</dbReference>
<evidence type="ECO:0000256" key="5">
    <source>
        <dbReference type="ARBA" id="ARBA00022842"/>
    </source>
</evidence>
<keyword evidence="5 7" id="KW-0460">Magnesium</keyword>
<proteinExistence type="inferred from homology"/>
<dbReference type="NCBIfam" id="TIGR03990">
    <property type="entry name" value="Arch_GlmM"/>
    <property type="match status" value="1"/>
</dbReference>
<dbReference type="GO" id="GO:0005829">
    <property type="term" value="C:cytosol"/>
    <property type="evidence" value="ECO:0007669"/>
    <property type="project" value="TreeGrafter"/>
</dbReference>
<dbReference type="Pfam" id="PF02879">
    <property type="entry name" value="PGM_PMM_II"/>
    <property type="match status" value="1"/>
</dbReference>
<organism evidence="12 13">
    <name type="scientific">Leptospira brenneri</name>
    <dbReference type="NCBI Taxonomy" id="2023182"/>
    <lineage>
        <taxon>Bacteria</taxon>
        <taxon>Pseudomonadati</taxon>
        <taxon>Spirochaetota</taxon>
        <taxon>Spirochaetia</taxon>
        <taxon>Leptospirales</taxon>
        <taxon>Leptospiraceae</taxon>
        <taxon>Leptospira</taxon>
    </lineage>
</organism>
<evidence type="ECO:0000313" key="13">
    <source>
        <dbReference type="Proteomes" id="UP000297891"/>
    </source>
</evidence>
<dbReference type="InterPro" id="IPR016066">
    <property type="entry name" value="A-D-PHexomutase_CS"/>
</dbReference>
<dbReference type="InterPro" id="IPR036900">
    <property type="entry name" value="A-D-PHexomutase_C_sf"/>
</dbReference>
<dbReference type="InterPro" id="IPR005845">
    <property type="entry name" value="A-D-PHexomutase_a/b/a-II"/>
</dbReference>
<dbReference type="GO" id="GO:0008966">
    <property type="term" value="F:phosphoglucosamine mutase activity"/>
    <property type="evidence" value="ECO:0007669"/>
    <property type="project" value="UniProtKB-EC"/>
</dbReference>
<dbReference type="GO" id="GO:0006048">
    <property type="term" value="P:UDP-N-acetylglucosamine biosynthetic process"/>
    <property type="evidence" value="ECO:0007669"/>
    <property type="project" value="TreeGrafter"/>
</dbReference>
<evidence type="ECO:0000259" key="9">
    <source>
        <dbReference type="Pfam" id="PF02878"/>
    </source>
</evidence>
<accession>A0A2M9Y4J2</accession>
<dbReference type="InterPro" id="IPR005846">
    <property type="entry name" value="A-D-PHexomutase_a/b/a-III"/>
</dbReference>
<dbReference type="PANTHER" id="PTHR42946:SF1">
    <property type="entry name" value="PHOSPHOGLUCOMUTASE (ALPHA-D-GLUCOSE-1,6-BISPHOSPHATE-DEPENDENT)"/>
    <property type="match status" value="1"/>
</dbReference>
<feature type="domain" description="Alpha-D-phosphohexomutase C-terminal" evidence="8">
    <location>
        <begin position="407"/>
        <end position="451"/>
    </location>
</feature>
<feature type="domain" description="Alpha-D-phosphohexomutase alpha/beta/alpha" evidence="11">
    <location>
        <begin position="272"/>
        <end position="376"/>
    </location>
</feature>
<evidence type="ECO:0000256" key="4">
    <source>
        <dbReference type="ARBA" id="ARBA00022723"/>
    </source>
</evidence>
<gene>
    <name evidence="12" type="primary">glmM</name>
    <name evidence="12" type="ORF">EHQ30_08280</name>
</gene>
<evidence type="ECO:0000256" key="6">
    <source>
        <dbReference type="ARBA" id="ARBA00023235"/>
    </source>
</evidence>
<dbReference type="Pfam" id="PF00408">
    <property type="entry name" value="PGM_PMM_IV"/>
    <property type="match status" value="1"/>
</dbReference>
<dbReference type="GO" id="GO:0000287">
    <property type="term" value="F:magnesium ion binding"/>
    <property type="evidence" value="ECO:0007669"/>
    <property type="project" value="InterPro"/>
</dbReference>
<dbReference type="GO" id="GO:0004615">
    <property type="term" value="F:phosphomannomutase activity"/>
    <property type="evidence" value="ECO:0007669"/>
    <property type="project" value="TreeGrafter"/>
</dbReference>
<comment type="caution">
    <text evidence="12">The sequence shown here is derived from an EMBL/GenBank/DDBJ whole genome shotgun (WGS) entry which is preliminary data.</text>
</comment>
<evidence type="ECO:0000313" key="12">
    <source>
        <dbReference type="EMBL" id="TGK96581.1"/>
    </source>
</evidence>
<dbReference type="GO" id="GO:0009252">
    <property type="term" value="P:peptidoglycan biosynthetic process"/>
    <property type="evidence" value="ECO:0007669"/>
    <property type="project" value="TreeGrafter"/>
</dbReference>
<dbReference type="InterPro" id="IPR050060">
    <property type="entry name" value="Phosphoglucosamine_mutase"/>
</dbReference>
<dbReference type="Gene3D" id="3.40.120.10">
    <property type="entry name" value="Alpha-D-Glucose-1,6-Bisphosphate, subunit A, domain 3"/>
    <property type="match status" value="3"/>
</dbReference>
<dbReference type="GO" id="GO:0005975">
    <property type="term" value="P:carbohydrate metabolic process"/>
    <property type="evidence" value="ECO:0007669"/>
    <property type="project" value="InterPro"/>
</dbReference>
<dbReference type="InterPro" id="IPR005844">
    <property type="entry name" value="A-D-PHexomutase_a/b/a-I"/>
</dbReference>
<dbReference type="SUPFAM" id="SSF55957">
    <property type="entry name" value="Phosphoglucomutase, C-terminal domain"/>
    <property type="match status" value="1"/>
</dbReference>
<dbReference type="AlphaFoldDB" id="A0A2M9Y4J2"/>
<comment type="cofactor">
    <cofactor evidence="1">
        <name>Mg(2+)</name>
        <dbReference type="ChEBI" id="CHEBI:18420"/>
    </cofactor>
</comment>
<dbReference type="Pfam" id="PF02880">
    <property type="entry name" value="PGM_PMM_III"/>
    <property type="match status" value="1"/>
</dbReference>
<protein>
    <submittedName>
        <fullName evidence="12">Phosphoglucosamine mutase</fullName>
        <ecNumber evidence="12">5.4.2.10</ecNumber>
    </submittedName>
</protein>
<dbReference type="OrthoDB" id="9806956at2"/>
<evidence type="ECO:0000259" key="11">
    <source>
        <dbReference type="Pfam" id="PF02880"/>
    </source>
</evidence>
<dbReference type="PRINTS" id="PR00509">
    <property type="entry name" value="PGMPMM"/>
</dbReference>
<dbReference type="RefSeq" id="WP_100789759.1">
    <property type="nucleotide sequence ID" value="NZ_NPDQ01000002.1"/>
</dbReference>
<dbReference type="InterPro" id="IPR024086">
    <property type="entry name" value="GlmM_arc-type"/>
</dbReference>
<comment type="similarity">
    <text evidence="2 7">Belongs to the phosphohexose mutase family.</text>
</comment>
<dbReference type="EC" id="5.4.2.10" evidence="12"/>
<dbReference type="PROSITE" id="PS00710">
    <property type="entry name" value="PGM_PMM"/>
    <property type="match status" value="1"/>
</dbReference>
<evidence type="ECO:0000256" key="3">
    <source>
        <dbReference type="ARBA" id="ARBA00022553"/>
    </source>
</evidence>
<evidence type="ECO:0000256" key="7">
    <source>
        <dbReference type="RuleBase" id="RU004326"/>
    </source>
</evidence>
<sequence>MRFTKEYDLSSLMISISGVRGKIGQGFGLEEALAFSKSFASMMNGGTAVIGRDSRPSGPYLESLLTSALLASGNSVLTLGLVPTPTTKAVVNLSKANGGIMISASHNPMEWNAFKFISKKGFFFSAEENKKLLSIIQNGSYPKEQIAPKGYIDSGEDYIDLHLSSVLKRVNVAKIKKKKFTVFVDAVGGAGSYVVPKFLQMLGCKVVAHNCNPDGTFPRPPEPTAAALKSVEPYFKKSKAEIGFALDPDADRLVLFSPKRGAVSEEYTLPLALMNVLSSAKKKSKVVVNLSTSFLNEEVGSRFGAEVIRSKVGEANVVEEMMKTKAVFGGEGNGGVIDPTIPSFGRDTLSGIAHILNLMAETGKSVDALLDELPALYMDKQSFPLAKGMSLESLYEKFQSAFSPKVISEKDGLWMYVSDSWIHIRPSNTEPIFRVITETKSKSDLETTLKRVKQCVES</sequence>
<dbReference type="InterPro" id="IPR005843">
    <property type="entry name" value="A-D-PHexomutase_C"/>
</dbReference>